<proteinExistence type="predicted"/>
<sequence>MRLLAIVGALAILIGVGAAVFFFGGFFDVAENVANPAPIDWALATVRAASVARHAAEAPPAPANLSDPATVKAGARAYATIGCVHCHGGPPDADWSKFSEGLMPIPADLKVMAKTRTPAELFWAIRSGVKFTGMPSFGLAGASDDQIWSIVAFVKNLPAMSDADYKAWTATP</sequence>
<dbReference type="SUPFAM" id="SSF46626">
    <property type="entry name" value="Cytochrome c"/>
    <property type="match status" value="1"/>
</dbReference>
<reference evidence="6 7" key="1">
    <citation type="submission" date="2018-06" db="EMBL/GenBank/DDBJ databases">
        <title>Genomic Encyclopedia of Type Strains, Phase IV (KMG-IV): sequencing the most valuable type-strain genomes for metagenomic binning, comparative biology and taxonomic classification.</title>
        <authorList>
            <person name="Goeker M."/>
        </authorList>
    </citation>
    <scope>NUCLEOTIDE SEQUENCE [LARGE SCALE GENOMIC DNA]</scope>
    <source>
        <strain evidence="6 7">DSM 24875</strain>
    </source>
</reference>
<evidence type="ECO:0000259" key="5">
    <source>
        <dbReference type="PROSITE" id="PS51007"/>
    </source>
</evidence>
<dbReference type="AlphaFoldDB" id="A0A366F3S6"/>
<dbReference type="InterPro" id="IPR036909">
    <property type="entry name" value="Cyt_c-like_dom_sf"/>
</dbReference>
<keyword evidence="3 4" id="KW-0408">Iron</keyword>
<organism evidence="6 7">
    <name type="scientific">Roseiarcus fermentans</name>
    <dbReference type="NCBI Taxonomy" id="1473586"/>
    <lineage>
        <taxon>Bacteria</taxon>
        <taxon>Pseudomonadati</taxon>
        <taxon>Pseudomonadota</taxon>
        <taxon>Alphaproteobacteria</taxon>
        <taxon>Hyphomicrobiales</taxon>
        <taxon>Roseiarcaceae</taxon>
        <taxon>Roseiarcus</taxon>
    </lineage>
</organism>
<dbReference type="GO" id="GO:0046872">
    <property type="term" value="F:metal ion binding"/>
    <property type="evidence" value="ECO:0007669"/>
    <property type="project" value="UniProtKB-KW"/>
</dbReference>
<evidence type="ECO:0000256" key="2">
    <source>
        <dbReference type="ARBA" id="ARBA00022723"/>
    </source>
</evidence>
<evidence type="ECO:0000256" key="3">
    <source>
        <dbReference type="ARBA" id="ARBA00023004"/>
    </source>
</evidence>
<evidence type="ECO:0000313" key="7">
    <source>
        <dbReference type="Proteomes" id="UP000253529"/>
    </source>
</evidence>
<dbReference type="EMBL" id="QNRK01000022">
    <property type="protein sequence ID" value="RBP09257.1"/>
    <property type="molecule type" value="Genomic_DNA"/>
</dbReference>
<evidence type="ECO:0000256" key="4">
    <source>
        <dbReference type="PROSITE-ProRule" id="PRU00433"/>
    </source>
</evidence>
<dbReference type="GO" id="GO:0020037">
    <property type="term" value="F:heme binding"/>
    <property type="evidence" value="ECO:0007669"/>
    <property type="project" value="InterPro"/>
</dbReference>
<accession>A0A366F3S6</accession>
<gene>
    <name evidence="6" type="ORF">DFR50_12294</name>
</gene>
<dbReference type="Gene3D" id="1.10.760.10">
    <property type="entry name" value="Cytochrome c-like domain"/>
    <property type="match status" value="1"/>
</dbReference>
<dbReference type="InterPro" id="IPR009056">
    <property type="entry name" value="Cyt_c-like_dom"/>
</dbReference>
<evidence type="ECO:0000256" key="1">
    <source>
        <dbReference type="ARBA" id="ARBA00022617"/>
    </source>
</evidence>
<dbReference type="Proteomes" id="UP000253529">
    <property type="component" value="Unassembled WGS sequence"/>
</dbReference>
<keyword evidence="1 4" id="KW-0349">Heme</keyword>
<dbReference type="OrthoDB" id="9773456at2"/>
<keyword evidence="2 4" id="KW-0479">Metal-binding</keyword>
<dbReference type="GO" id="GO:0009055">
    <property type="term" value="F:electron transfer activity"/>
    <property type="evidence" value="ECO:0007669"/>
    <property type="project" value="InterPro"/>
</dbReference>
<protein>
    <submittedName>
        <fullName evidence="6">Cbb3-type cytochrome c oxidase subunit III</fullName>
    </submittedName>
</protein>
<dbReference type="Pfam" id="PF13442">
    <property type="entry name" value="Cytochrome_CBB3"/>
    <property type="match status" value="1"/>
</dbReference>
<keyword evidence="7" id="KW-1185">Reference proteome</keyword>
<comment type="caution">
    <text evidence="6">The sequence shown here is derived from an EMBL/GenBank/DDBJ whole genome shotgun (WGS) entry which is preliminary data.</text>
</comment>
<evidence type="ECO:0000313" key="6">
    <source>
        <dbReference type="EMBL" id="RBP09257.1"/>
    </source>
</evidence>
<feature type="domain" description="Cytochrome c" evidence="5">
    <location>
        <begin position="69"/>
        <end position="158"/>
    </location>
</feature>
<dbReference type="PROSITE" id="PS51007">
    <property type="entry name" value="CYTC"/>
    <property type="match status" value="1"/>
</dbReference>
<name>A0A366F3S6_9HYPH</name>
<dbReference type="RefSeq" id="WP_113890868.1">
    <property type="nucleotide sequence ID" value="NZ_QNRK01000022.1"/>
</dbReference>